<evidence type="ECO:0000256" key="6">
    <source>
        <dbReference type="ARBA" id="ARBA00023110"/>
    </source>
</evidence>
<keyword evidence="5 11" id="KW-0732">Signal</keyword>
<comment type="caution">
    <text evidence="16">The sequence shown here is derived from an EMBL/GenBank/DDBJ whole genome shotgun (WGS) entry which is preliminary data.</text>
</comment>
<evidence type="ECO:0000256" key="8">
    <source>
        <dbReference type="ARBA" id="ARBA00023139"/>
    </source>
</evidence>
<feature type="region of interest" description="Disordered" evidence="13">
    <location>
        <begin position="278"/>
        <end position="299"/>
    </location>
</feature>
<dbReference type="PANTHER" id="PTHR47245:SF1">
    <property type="entry name" value="FOLDASE PROTEIN PRSA"/>
    <property type="match status" value="1"/>
</dbReference>
<reference evidence="16 17" key="1">
    <citation type="submission" date="2015-07" db="EMBL/GenBank/DDBJ databases">
        <title>High-quality draft genome sequence of Oceanobacillus caeni HM6, a bacillus isolated from a human feces.</title>
        <authorList>
            <person name="Kumar J."/>
            <person name="Verma M.K."/>
            <person name="Pandey R."/>
            <person name="Bhambi M."/>
            <person name="Chauhan N."/>
        </authorList>
    </citation>
    <scope>NUCLEOTIDE SEQUENCE [LARGE SCALE GENOMIC DNA]</scope>
    <source>
        <strain evidence="16 17">HM6</strain>
    </source>
</reference>
<evidence type="ECO:0000256" key="2">
    <source>
        <dbReference type="ARBA" id="ARBA00004193"/>
    </source>
</evidence>
<protein>
    <recommendedName>
        <fullName evidence="11">Foldase protein PrsA</fullName>
        <ecNumber evidence="11">5.2.1.8</ecNumber>
    </recommendedName>
</protein>
<proteinExistence type="inferred from homology"/>
<dbReference type="EC" id="5.2.1.8" evidence="11"/>
<accession>A0ABR5MNN0</accession>
<evidence type="ECO:0000313" key="17">
    <source>
        <dbReference type="Proteomes" id="UP000037854"/>
    </source>
</evidence>
<dbReference type="PROSITE" id="PS50198">
    <property type="entry name" value="PPIC_PPIASE_2"/>
    <property type="match status" value="1"/>
</dbReference>
<keyword evidence="12" id="KW-0175">Coiled coil</keyword>
<keyword evidence="6 11" id="KW-0697">Rotamase</keyword>
<dbReference type="EMBL" id="LGTK01000001">
    <property type="protein sequence ID" value="KPH79207.1"/>
    <property type="molecule type" value="Genomic_DNA"/>
</dbReference>
<dbReference type="SUPFAM" id="SSF109998">
    <property type="entry name" value="Triger factor/SurA peptide-binding domain-like"/>
    <property type="match status" value="1"/>
</dbReference>
<organism evidence="16 17">
    <name type="scientific">Oceanobacillus caeni</name>
    <dbReference type="NCBI Taxonomy" id="405946"/>
    <lineage>
        <taxon>Bacteria</taxon>
        <taxon>Bacillati</taxon>
        <taxon>Bacillota</taxon>
        <taxon>Bacilli</taxon>
        <taxon>Bacillales</taxon>
        <taxon>Bacillaceae</taxon>
        <taxon>Oceanobacillus</taxon>
    </lineage>
</organism>
<evidence type="ECO:0000256" key="4">
    <source>
        <dbReference type="ARBA" id="ARBA00022475"/>
    </source>
</evidence>
<dbReference type="HAMAP" id="MF_01145">
    <property type="entry name" value="Foldase_PrsA"/>
    <property type="match status" value="1"/>
</dbReference>
<dbReference type="InterPro" id="IPR000297">
    <property type="entry name" value="PPIase_PpiC"/>
</dbReference>
<keyword evidence="7 11" id="KW-0472">Membrane</keyword>
<evidence type="ECO:0000313" key="16">
    <source>
        <dbReference type="EMBL" id="KPH79207.1"/>
    </source>
</evidence>
<dbReference type="Pfam" id="PF00639">
    <property type="entry name" value="Rotamase"/>
    <property type="match status" value="1"/>
</dbReference>
<name>A0ABR5MNN0_9BACI</name>
<comment type="subcellular location">
    <subcellularLocation>
        <location evidence="2 11">Cell membrane</location>
        <topology evidence="2 11">Lipid-anchor</topology>
    </subcellularLocation>
</comment>
<keyword evidence="8 11" id="KW-0564">Palmitate</keyword>
<dbReference type="InterPro" id="IPR050245">
    <property type="entry name" value="PrsA_foldase"/>
</dbReference>
<dbReference type="InterPro" id="IPR046357">
    <property type="entry name" value="PPIase_dom_sf"/>
</dbReference>
<evidence type="ECO:0000256" key="11">
    <source>
        <dbReference type="HAMAP-Rule" id="MF_01145"/>
    </source>
</evidence>
<dbReference type="InterPro" id="IPR023058">
    <property type="entry name" value="PPIase_PpiC_CS"/>
</dbReference>
<keyword evidence="10 11" id="KW-0449">Lipoprotein</keyword>
<keyword evidence="17" id="KW-1185">Reference proteome</keyword>
<gene>
    <name evidence="11" type="primary">prsA</name>
    <name evidence="16" type="ORF">AFL42_00395</name>
</gene>
<evidence type="ECO:0000256" key="10">
    <source>
        <dbReference type="ARBA" id="ARBA00023288"/>
    </source>
</evidence>
<dbReference type="InterPro" id="IPR027304">
    <property type="entry name" value="Trigger_fact/SurA_dom_sf"/>
</dbReference>
<evidence type="ECO:0000256" key="1">
    <source>
        <dbReference type="ARBA" id="ARBA00000971"/>
    </source>
</evidence>
<dbReference type="SUPFAM" id="SSF54534">
    <property type="entry name" value="FKBP-like"/>
    <property type="match status" value="1"/>
</dbReference>
<dbReference type="PROSITE" id="PS01096">
    <property type="entry name" value="PPIC_PPIASE_1"/>
    <property type="match status" value="1"/>
</dbReference>
<comment type="catalytic activity">
    <reaction evidence="1 11">
        <text>[protein]-peptidylproline (omega=180) = [protein]-peptidylproline (omega=0)</text>
        <dbReference type="Rhea" id="RHEA:16237"/>
        <dbReference type="Rhea" id="RHEA-COMP:10747"/>
        <dbReference type="Rhea" id="RHEA-COMP:10748"/>
        <dbReference type="ChEBI" id="CHEBI:83833"/>
        <dbReference type="ChEBI" id="CHEBI:83834"/>
        <dbReference type="EC" id="5.2.1.8"/>
    </reaction>
</comment>
<dbReference type="Gene3D" id="3.10.50.40">
    <property type="match status" value="1"/>
</dbReference>
<feature type="coiled-coil region" evidence="12">
    <location>
        <begin position="225"/>
        <end position="259"/>
    </location>
</feature>
<dbReference type="Gene3D" id="1.10.3120.10">
    <property type="entry name" value="Trigger factor, C-terminal domain"/>
    <property type="match status" value="1"/>
</dbReference>
<dbReference type="InterPro" id="IPR023059">
    <property type="entry name" value="Foldase_PrsA"/>
</dbReference>
<feature type="domain" description="PpiC" evidence="15">
    <location>
        <begin position="135"/>
        <end position="224"/>
    </location>
</feature>
<evidence type="ECO:0000256" key="12">
    <source>
        <dbReference type="SAM" id="Coils"/>
    </source>
</evidence>
<comment type="function">
    <text evidence="11">Plays a major role in protein secretion by helping the post-translocational extracellular folding of several secreted proteins.</text>
</comment>
<keyword evidence="9 11" id="KW-0413">Isomerase</keyword>
<dbReference type="PANTHER" id="PTHR47245">
    <property type="entry name" value="PEPTIDYLPROLYL ISOMERASE"/>
    <property type="match status" value="1"/>
</dbReference>
<keyword evidence="4 11" id="KW-1003">Cell membrane</keyword>
<evidence type="ECO:0000256" key="9">
    <source>
        <dbReference type="ARBA" id="ARBA00023235"/>
    </source>
</evidence>
<dbReference type="InterPro" id="IPR037041">
    <property type="entry name" value="Trigger_fac_C_sf"/>
</dbReference>
<sequence length="299" mass="34197">MKKLIVAVALTASVFTLSACNNGNSDVMESKAGDITKDEFYNELKDRYGEGVLKELVTTKVLEDKYEVSEEDIDNEIKNMKDMYGDQYDMVIQQNFGDEESLRKVIKISLLQEQAAAEDVEVSEDEIKNRYDRQKTEIDAQHILVADEKTAKEVKEKLDKGEDFAKLAKEYSTDNSAEEGGKLGYFSAGQMVKEFEDVAYSMKPGEISDPVKTEYGYHIIKVNDVRKKEGKVEKYEDVKDDIRRQLVSEKVDMNALQDKIDDMIKDADVDIKIKEYKDMFKQEKPNQNEQEAPKEDAKG</sequence>
<feature type="chain" id="PRO_5047248232" description="Foldase protein PrsA" evidence="14">
    <location>
        <begin position="20"/>
        <end position="299"/>
    </location>
</feature>
<dbReference type="RefSeq" id="WP_047185304.1">
    <property type="nucleotide sequence ID" value="NZ_JAHHXM010000007.1"/>
</dbReference>
<feature type="signal peptide" evidence="14">
    <location>
        <begin position="1"/>
        <end position="19"/>
    </location>
</feature>
<evidence type="ECO:0000259" key="15">
    <source>
        <dbReference type="PROSITE" id="PS50198"/>
    </source>
</evidence>
<evidence type="ECO:0000256" key="5">
    <source>
        <dbReference type="ARBA" id="ARBA00022729"/>
    </source>
</evidence>
<evidence type="ECO:0000256" key="14">
    <source>
        <dbReference type="SAM" id="SignalP"/>
    </source>
</evidence>
<evidence type="ECO:0000256" key="3">
    <source>
        <dbReference type="ARBA" id="ARBA00006071"/>
    </source>
</evidence>
<evidence type="ECO:0000256" key="13">
    <source>
        <dbReference type="SAM" id="MobiDB-lite"/>
    </source>
</evidence>
<comment type="similarity">
    <text evidence="3 11">Belongs to the PrsA family.</text>
</comment>
<dbReference type="PROSITE" id="PS51257">
    <property type="entry name" value="PROKAR_LIPOPROTEIN"/>
    <property type="match status" value="1"/>
</dbReference>
<evidence type="ECO:0000256" key="7">
    <source>
        <dbReference type="ARBA" id="ARBA00023136"/>
    </source>
</evidence>
<dbReference type="Proteomes" id="UP000037854">
    <property type="component" value="Unassembled WGS sequence"/>
</dbReference>